<protein>
    <submittedName>
        <fullName evidence="1">Uncharacterized protein</fullName>
    </submittedName>
</protein>
<sequence length="206" mass="22973">MSEIHNILSGLSTDYLPIRVSGVEITWLDYLKAWCQGIDKIEYARARQAGAAHAEVLEANAFGYLGLREYAWLRQAGGPHAETLEAVARRVDPVNYAMSRRVGASHTEALEAHDKRIDLFDYATARARTATHAEALDAHAQGVNLFNYANARQYEGSRTHEQALEICLKRIPLWTYLTEMHGRPDASHAEIVEAILASAESERLGE</sequence>
<evidence type="ECO:0000313" key="1">
    <source>
        <dbReference type="EMBL" id="MBB6399016.1"/>
    </source>
</evidence>
<dbReference type="EMBL" id="JACHMQ010000001">
    <property type="protein sequence ID" value="MBB6399016.1"/>
    <property type="molecule type" value="Genomic_DNA"/>
</dbReference>
<organism evidence="1 2">
    <name type="scientific">Actinomadura coerulea</name>
    <dbReference type="NCBI Taxonomy" id="46159"/>
    <lineage>
        <taxon>Bacteria</taxon>
        <taxon>Bacillati</taxon>
        <taxon>Actinomycetota</taxon>
        <taxon>Actinomycetes</taxon>
        <taxon>Streptosporangiales</taxon>
        <taxon>Thermomonosporaceae</taxon>
        <taxon>Actinomadura</taxon>
    </lineage>
</organism>
<dbReference type="AlphaFoldDB" id="A0A7X0L1T7"/>
<evidence type="ECO:0000313" key="2">
    <source>
        <dbReference type="Proteomes" id="UP000546324"/>
    </source>
</evidence>
<gene>
    <name evidence="1" type="ORF">BKA00_005930</name>
</gene>
<comment type="caution">
    <text evidence="1">The sequence shown here is derived from an EMBL/GenBank/DDBJ whole genome shotgun (WGS) entry which is preliminary data.</text>
</comment>
<dbReference type="Proteomes" id="UP000546324">
    <property type="component" value="Unassembled WGS sequence"/>
</dbReference>
<dbReference type="RefSeq" id="WP_185030643.1">
    <property type="nucleotide sequence ID" value="NZ_JACHMQ010000001.1"/>
</dbReference>
<reference evidence="1 2" key="1">
    <citation type="submission" date="2020-08" db="EMBL/GenBank/DDBJ databases">
        <title>Sequencing the genomes of 1000 actinobacteria strains.</title>
        <authorList>
            <person name="Klenk H.-P."/>
        </authorList>
    </citation>
    <scope>NUCLEOTIDE SEQUENCE [LARGE SCALE GENOMIC DNA]</scope>
    <source>
        <strain evidence="1 2">DSM 43675</strain>
    </source>
</reference>
<name>A0A7X0L1T7_9ACTN</name>
<proteinExistence type="predicted"/>
<accession>A0A7X0L1T7</accession>
<keyword evidence="2" id="KW-1185">Reference proteome</keyword>